<dbReference type="PANTHER" id="PTHR24220">
    <property type="entry name" value="IMPORT ATP-BINDING PROTEIN"/>
    <property type="match status" value="1"/>
</dbReference>
<keyword evidence="5" id="KW-1185">Reference proteome</keyword>
<dbReference type="InterPro" id="IPR027417">
    <property type="entry name" value="P-loop_NTPase"/>
</dbReference>
<evidence type="ECO:0000256" key="2">
    <source>
        <dbReference type="ARBA" id="ARBA00022840"/>
    </source>
</evidence>
<feature type="domain" description="ABC transporter" evidence="3">
    <location>
        <begin position="4"/>
        <end position="227"/>
    </location>
</feature>
<comment type="caution">
    <text evidence="4">The sequence shown here is derived from an EMBL/GenBank/DDBJ whole genome shotgun (WGS) entry which is preliminary data.</text>
</comment>
<dbReference type="Gene3D" id="3.40.50.300">
    <property type="entry name" value="P-loop containing nucleotide triphosphate hydrolases"/>
    <property type="match status" value="1"/>
</dbReference>
<dbReference type="PROSITE" id="PS50893">
    <property type="entry name" value="ABC_TRANSPORTER_2"/>
    <property type="match status" value="1"/>
</dbReference>
<evidence type="ECO:0000256" key="1">
    <source>
        <dbReference type="ARBA" id="ARBA00022741"/>
    </source>
</evidence>
<proteinExistence type="predicted"/>
<keyword evidence="2" id="KW-0067">ATP-binding</keyword>
<dbReference type="GO" id="GO:0005524">
    <property type="term" value="F:ATP binding"/>
    <property type="evidence" value="ECO:0007669"/>
    <property type="project" value="UniProtKB-KW"/>
</dbReference>
<dbReference type="EMBL" id="BJLQ01000017">
    <property type="protein sequence ID" value="GEA84640.1"/>
    <property type="molecule type" value="Genomic_DNA"/>
</dbReference>
<accession>A0A4Y3KNW2</accession>
<evidence type="ECO:0000259" key="3">
    <source>
        <dbReference type="PROSITE" id="PS50893"/>
    </source>
</evidence>
<organism evidence="4 5">
    <name type="scientific">Cellulomonas gelida</name>
    <dbReference type="NCBI Taxonomy" id="1712"/>
    <lineage>
        <taxon>Bacteria</taxon>
        <taxon>Bacillati</taxon>
        <taxon>Actinomycetota</taxon>
        <taxon>Actinomycetes</taxon>
        <taxon>Micrococcales</taxon>
        <taxon>Cellulomonadaceae</taxon>
        <taxon>Cellulomonas</taxon>
    </lineage>
</organism>
<sequence length="228" mass="23892">MSVLSACDVVARAGTSAELLGAHLEVAEGEAVALLGPRRSGTTTMLQCLAGLAQPESGRVRLDGVDLTGLRPHELAATRLRSLGLVFPGDELLPELTLVENVELPLLRIEIPADLAREHAAALLGRLFVGAGAYRVPSAVSVGQRQRTAVARALVHQPRAVLADDPTSGLDSWHALALFGLLVAAARDAGVAVVVATHDPELAELADRVVELKDGRLVARPSARTSIR</sequence>
<keyword evidence="1" id="KW-0547">Nucleotide-binding</keyword>
<dbReference type="GO" id="GO:0016887">
    <property type="term" value="F:ATP hydrolysis activity"/>
    <property type="evidence" value="ECO:0007669"/>
    <property type="project" value="InterPro"/>
</dbReference>
<reference evidence="4 5" key="1">
    <citation type="submission" date="2019-06" db="EMBL/GenBank/DDBJ databases">
        <title>Whole genome shotgun sequence of Cellulomonas gelida NBRC 3748.</title>
        <authorList>
            <person name="Hosoyama A."/>
            <person name="Uohara A."/>
            <person name="Ohji S."/>
            <person name="Ichikawa N."/>
        </authorList>
    </citation>
    <scope>NUCLEOTIDE SEQUENCE [LARGE SCALE GENOMIC DNA]</scope>
    <source>
        <strain evidence="4 5">NBRC 3748</strain>
    </source>
</reference>
<dbReference type="Pfam" id="PF00005">
    <property type="entry name" value="ABC_tran"/>
    <property type="match status" value="1"/>
</dbReference>
<evidence type="ECO:0000313" key="4">
    <source>
        <dbReference type="EMBL" id="GEA84640.1"/>
    </source>
</evidence>
<gene>
    <name evidence="4" type="ORF">CGE01nite_18910</name>
</gene>
<dbReference type="GO" id="GO:0022857">
    <property type="term" value="F:transmembrane transporter activity"/>
    <property type="evidence" value="ECO:0007669"/>
    <property type="project" value="TreeGrafter"/>
</dbReference>
<evidence type="ECO:0000313" key="5">
    <source>
        <dbReference type="Proteomes" id="UP000320461"/>
    </source>
</evidence>
<dbReference type="SUPFAM" id="SSF52540">
    <property type="entry name" value="P-loop containing nucleoside triphosphate hydrolases"/>
    <property type="match status" value="1"/>
</dbReference>
<dbReference type="InterPro" id="IPR015854">
    <property type="entry name" value="ABC_transpr_LolD-like"/>
</dbReference>
<dbReference type="InterPro" id="IPR003439">
    <property type="entry name" value="ABC_transporter-like_ATP-bd"/>
</dbReference>
<dbReference type="InterPro" id="IPR003593">
    <property type="entry name" value="AAA+_ATPase"/>
</dbReference>
<dbReference type="SMART" id="SM00382">
    <property type="entry name" value="AAA"/>
    <property type="match status" value="1"/>
</dbReference>
<name>A0A4Y3KNW2_9CELL</name>
<dbReference type="RefSeq" id="WP_170210934.1">
    <property type="nucleotide sequence ID" value="NZ_BJLQ01000017.1"/>
</dbReference>
<dbReference type="GO" id="GO:0005886">
    <property type="term" value="C:plasma membrane"/>
    <property type="evidence" value="ECO:0007669"/>
    <property type="project" value="TreeGrafter"/>
</dbReference>
<dbReference type="AlphaFoldDB" id="A0A4Y3KNW2"/>
<dbReference type="Proteomes" id="UP000320461">
    <property type="component" value="Unassembled WGS sequence"/>
</dbReference>
<protein>
    <recommendedName>
        <fullName evidence="3">ABC transporter domain-containing protein</fullName>
    </recommendedName>
</protein>